<reference evidence="4" key="1">
    <citation type="journal article" date="2019" name="Int. J. Syst. Evol. Microbiol.">
        <title>The Global Catalogue of Microorganisms (GCM) 10K type strain sequencing project: providing services to taxonomists for standard genome sequencing and annotation.</title>
        <authorList>
            <consortium name="The Broad Institute Genomics Platform"/>
            <consortium name="The Broad Institute Genome Sequencing Center for Infectious Disease"/>
            <person name="Wu L."/>
            <person name="Ma J."/>
        </authorList>
    </citation>
    <scope>NUCLEOTIDE SEQUENCE [LARGE SCALE GENOMIC DNA]</scope>
    <source>
        <strain evidence="4">CGMCC 4.7466</strain>
    </source>
</reference>
<dbReference type="Pfam" id="PF03633">
    <property type="entry name" value="Glyco_hydro_65C"/>
    <property type="match status" value="1"/>
</dbReference>
<dbReference type="EMBL" id="JBHSJJ010000013">
    <property type="protein sequence ID" value="MFC4873848.1"/>
    <property type="molecule type" value="Genomic_DNA"/>
</dbReference>
<accession>A0ABV9T5X4</accession>
<dbReference type="GO" id="GO:0016787">
    <property type="term" value="F:hydrolase activity"/>
    <property type="evidence" value="ECO:0007669"/>
    <property type="project" value="UniProtKB-KW"/>
</dbReference>
<gene>
    <name evidence="3" type="ORF">ACFPFU_19245</name>
</gene>
<evidence type="ECO:0000313" key="3">
    <source>
        <dbReference type="EMBL" id="MFC4873848.1"/>
    </source>
</evidence>
<feature type="domain" description="Mannosylglycerate hydrolase MGH1-like glycoside hydrolase" evidence="2">
    <location>
        <begin position="117"/>
        <end position="430"/>
    </location>
</feature>
<evidence type="ECO:0000259" key="1">
    <source>
        <dbReference type="Pfam" id="PF03633"/>
    </source>
</evidence>
<sequence>MNIHAILLGMFLICLALLGSCGDWTRQDDLLTLEKEDFRHYVDYFNQMEDENILQAIPNAEAWEWMEANIPLFECPQKNFEEIFYYRWWTLRKHIKDTPVGYAMTEFLVDRPYADQYNLISCALGHHIYESRWLHDPQYLEEYVHVWFRGNDGQPMEKLRAFSSWTADALYNKYLVDHNESYLTDMLPDLVREYHDWENDRRLFSGLFWQHDVKDGMEESLSGGRREQNARPTINSYMFGNAVALAKVAAIKGEKDREAYFQAKADTLRHLVQNYLWNPESGFFETVKENGEFAGVREAIGFIPWYFNLPDQGYEEAWKHLMDEEGFLAPFGLTTAECRHPEFRTHGCCSCEWDGAVWPFATSQTMTALANLLNHYEQDVVGKEDYFKLLERYVESQYYRGRPYIGEYLDETTGFWLKGDQERSRYYNHSTFNDLLITGLVGLRPRADQQIEVNPLLPADKWDWFCLDNIPYHGDILTIIWDRTGEKYQKGQGLTVLVNGKKAGHSDNLERLTVQADEAG</sequence>
<dbReference type="SUPFAM" id="SSF48208">
    <property type="entry name" value="Six-hairpin glycosidases"/>
    <property type="match status" value="1"/>
</dbReference>
<dbReference type="Gene3D" id="1.50.10.10">
    <property type="match status" value="1"/>
</dbReference>
<dbReference type="Pfam" id="PF22422">
    <property type="entry name" value="MGH1-like_GH"/>
    <property type="match status" value="1"/>
</dbReference>
<keyword evidence="3" id="KW-0378">Hydrolase</keyword>
<evidence type="ECO:0000259" key="2">
    <source>
        <dbReference type="Pfam" id="PF22422"/>
    </source>
</evidence>
<keyword evidence="4" id="KW-1185">Reference proteome</keyword>
<organism evidence="3 4">
    <name type="scientific">Negadavirga shengliensis</name>
    <dbReference type="NCBI Taxonomy" id="1389218"/>
    <lineage>
        <taxon>Bacteria</taxon>
        <taxon>Pseudomonadati</taxon>
        <taxon>Bacteroidota</taxon>
        <taxon>Cytophagia</taxon>
        <taxon>Cytophagales</taxon>
        <taxon>Cyclobacteriaceae</taxon>
        <taxon>Negadavirga</taxon>
    </lineage>
</organism>
<evidence type="ECO:0000313" key="4">
    <source>
        <dbReference type="Proteomes" id="UP001595818"/>
    </source>
</evidence>
<protein>
    <submittedName>
        <fullName evidence="3">Glycosyl hydrolase family 65 protein</fullName>
    </submittedName>
</protein>
<comment type="caution">
    <text evidence="3">The sequence shown here is derived from an EMBL/GenBank/DDBJ whole genome shotgun (WGS) entry which is preliminary data.</text>
</comment>
<dbReference type="Proteomes" id="UP001595818">
    <property type="component" value="Unassembled WGS sequence"/>
</dbReference>
<dbReference type="RefSeq" id="WP_377067116.1">
    <property type="nucleotide sequence ID" value="NZ_JBHSJJ010000013.1"/>
</dbReference>
<dbReference type="InterPro" id="IPR005194">
    <property type="entry name" value="Glyco_hydro_65_C"/>
</dbReference>
<feature type="domain" description="Glycoside hydrolase family 65 C-terminal" evidence="1">
    <location>
        <begin position="447"/>
        <end position="502"/>
    </location>
</feature>
<proteinExistence type="predicted"/>
<dbReference type="InterPro" id="IPR012341">
    <property type="entry name" value="6hp_glycosidase-like_sf"/>
</dbReference>
<dbReference type="InterPro" id="IPR054491">
    <property type="entry name" value="MGH1-like_GH"/>
</dbReference>
<dbReference type="InterPro" id="IPR008928">
    <property type="entry name" value="6-hairpin_glycosidase_sf"/>
</dbReference>
<name>A0ABV9T5X4_9BACT</name>